<dbReference type="Gene3D" id="3.90.420.10">
    <property type="entry name" value="Oxidoreductase, molybdopterin-binding domain"/>
    <property type="match status" value="1"/>
</dbReference>
<dbReference type="GO" id="GO:0016672">
    <property type="term" value="F:oxidoreductase activity, acting on a sulfur group of donors, quinone or similar compound as acceptor"/>
    <property type="evidence" value="ECO:0007669"/>
    <property type="project" value="UniProtKB-UniRule"/>
</dbReference>
<comment type="catalytic activity">
    <reaction evidence="5">
        <text>L-methionyl-[protein] + a quinone + H2O = L-methionyl-(S)-S-oxide-[protein] + a quinol</text>
        <dbReference type="Rhea" id="RHEA:51292"/>
        <dbReference type="Rhea" id="RHEA-COMP:12313"/>
        <dbReference type="Rhea" id="RHEA-COMP:12315"/>
        <dbReference type="ChEBI" id="CHEBI:15377"/>
        <dbReference type="ChEBI" id="CHEBI:16044"/>
        <dbReference type="ChEBI" id="CHEBI:24646"/>
        <dbReference type="ChEBI" id="CHEBI:44120"/>
        <dbReference type="ChEBI" id="CHEBI:132124"/>
    </reaction>
</comment>
<evidence type="ECO:0000313" key="8">
    <source>
        <dbReference type="EMBL" id="XDJ51467.1"/>
    </source>
</evidence>
<keyword evidence="4 5" id="KW-0560">Oxidoreductase</keyword>
<reference evidence="7 9" key="1">
    <citation type="journal article" date="2019" name="Int. J. Syst. Evol. Microbiol.">
        <title>The Global Catalogue of Microorganisms (GCM) 10K type strain sequencing project: providing services to taxonomists for standard genome sequencing and annotation.</title>
        <authorList>
            <consortium name="The Broad Institute Genomics Platform"/>
            <consortium name="The Broad Institute Genome Sequencing Center for Infectious Disease"/>
            <person name="Wu L."/>
            <person name="Ma J."/>
        </authorList>
    </citation>
    <scope>NUCLEOTIDE SEQUENCE [LARGE SCALE GENOMIC DNA]</scope>
    <source>
        <strain evidence="7 9">JCM 15515</strain>
    </source>
</reference>
<dbReference type="SUPFAM" id="SSF56524">
    <property type="entry name" value="Oxidoreductase molybdopterin-binding domain"/>
    <property type="match status" value="1"/>
</dbReference>
<protein>
    <recommendedName>
        <fullName evidence="5">Protein-methionine-sulfoxide reductase catalytic subunit MsrP</fullName>
        <ecNumber evidence="5">1.8.5.-</ecNumber>
    </recommendedName>
</protein>
<dbReference type="InterPro" id="IPR022867">
    <property type="entry name" value="MsrP"/>
</dbReference>
<feature type="binding site" evidence="5">
    <location>
        <position position="81"/>
    </location>
    <ligand>
        <name>Mo-molybdopterin</name>
        <dbReference type="ChEBI" id="CHEBI:71302"/>
    </ligand>
</feature>
<comment type="similarity">
    <text evidence="5">Belongs to the MsrP family.</text>
</comment>
<comment type="catalytic activity">
    <reaction evidence="5">
        <text>L-methionyl-[protein] + a quinone + H2O = L-methionyl-(R)-S-oxide-[protein] + a quinol</text>
        <dbReference type="Rhea" id="RHEA:51296"/>
        <dbReference type="Rhea" id="RHEA-COMP:12313"/>
        <dbReference type="Rhea" id="RHEA-COMP:12314"/>
        <dbReference type="ChEBI" id="CHEBI:15377"/>
        <dbReference type="ChEBI" id="CHEBI:16044"/>
        <dbReference type="ChEBI" id="CHEBI:24646"/>
        <dbReference type="ChEBI" id="CHEBI:45764"/>
        <dbReference type="ChEBI" id="CHEBI:132124"/>
    </reaction>
</comment>
<dbReference type="GO" id="GO:0043546">
    <property type="term" value="F:molybdopterin cofactor binding"/>
    <property type="evidence" value="ECO:0007669"/>
    <property type="project" value="UniProtKB-UniRule"/>
</dbReference>
<dbReference type="PANTHER" id="PTHR43032">
    <property type="entry name" value="PROTEIN-METHIONINE-SULFOXIDE REDUCTASE"/>
    <property type="match status" value="1"/>
</dbReference>
<dbReference type="GO" id="GO:0030091">
    <property type="term" value="P:protein repair"/>
    <property type="evidence" value="ECO:0007669"/>
    <property type="project" value="UniProtKB-UniRule"/>
</dbReference>
<feature type="binding site" evidence="5">
    <location>
        <begin position="84"/>
        <end position="85"/>
    </location>
    <ligand>
        <name>Mo-molybdopterin</name>
        <dbReference type="ChEBI" id="CHEBI:71302"/>
    </ligand>
</feature>
<dbReference type="EMBL" id="CP158255">
    <property type="protein sequence ID" value="XDJ51467.1"/>
    <property type="molecule type" value="Genomic_DNA"/>
</dbReference>
<evidence type="ECO:0000256" key="4">
    <source>
        <dbReference type="ARBA" id="ARBA00023002"/>
    </source>
</evidence>
<dbReference type="InterPro" id="IPR000572">
    <property type="entry name" value="OxRdtase_Mopterin-bd_dom"/>
</dbReference>
<keyword evidence="1 5" id="KW-0500">Molybdenum</keyword>
<dbReference type="RefSeq" id="WP_343838020.1">
    <property type="nucleotide sequence ID" value="NZ_BAAAEX010000010.1"/>
</dbReference>
<feature type="binding site" evidence="5">
    <location>
        <position position="222"/>
    </location>
    <ligand>
        <name>Mo-molybdopterin</name>
        <dbReference type="ChEBI" id="CHEBI:71302"/>
    </ligand>
</feature>
<keyword evidence="9" id="KW-1185">Reference proteome</keyword>
<feature type="binding site" evidence="5">
    <location>
        <position position="174"/>
    </location>
    <ligand>
        <name>Mo-molybdopterin</name>
        <dbReference type="ChEBI" id="CHEBI:71302"/>
    </ligand>
</feature>
<evidence type="ECO:0000313" key="9">
    <source>
        <dbReference type="Proteomes" id="UP001500573"/>
    </source>
</evidence>
<name>A0AB39DA67_9BURK</name>
<feature type="binding site" evidence="5">
    <location>
        <begin position="238"/>
        <end position="240"/>
    </location>
    <ligand>
        <name>Mo-molybdopterin</name>
        <dbReference type="ChEBI" id="CHEBI:71302"/>
    </ligand>
</feature>
<evidence type="ECO:0000256" key="2">
    <source>
        <dbReference type="ARBA" id="ARBA00022723"/>
    </source>
</evidence>
<dbReference type="PANTHER" id="PTHR43032:SF3">
    <property type="entry name" value="PROTEIN-METHIONINE-SULFOXIDE REDUCTASE CATALYTIC SUBUNIT MSRP"/>
    <property type="match status" value="1"/>
</dbReference>
<dbReference type="GO" id="GO:0046872">
    <property type="term" value="F:metal ion binding"/>
    <property type="evidence" value="ECO:0007669"/>
    <property type="project" value="UniProtKB-KW"/>
</dbReference>
<reference evidence="8" key="3">
    <citation type="submission" date="2024-05" db="EMBL/GenBank/DDBJ databases">
        <authorList>
            <person name="Luo Y.-C."/>
            <person name="Nicholds J."/>
            <person name="Mortimer T."/>
            <person name="Maboni G."/>
        </authorList>
    </citation>
    <scope>NUCLEOTIDE SEQUENCE</scope>
    <source>
        <strain evidence="8">151108</strain>
    </source>
</reference>
<reference evidence="7" key="2">
    <citation type="submission" date="2023-12" db="EMBL/GenBank/DDBJ databases">
        <authorList>
            <person name="Sun Q."/>
            <person name="Inoue M."/>
        </authorList>
    </citation>
    <scope>NUCLEOTIDE SEQUENCE</scope>
    <source>
        <strain evidence="7">JCM 15515</strain>
    </source>
</reference>
<keyword evidence="3 5" id="KW-0732">Signal</keyword>
<evidence type="ECO:0000256" key="1">
    <source>
        <dbReference type="ARBA" id="ARBA00022505"/>
    </source>
</evidence>
<organism evidence="8">
    <name type="scientific">Castellaniella ginsengisoli</name>
    <dbReference type="NCBI Taxonomy" id="546114"/>
    <lineage>
        <taxon>Bacteria</taxon>
        <taxon>Pseudomonadati</taxon>
        <taxon>Pseudomonadota</taxon>
        <taxon>Betaproteobacteria</taxon>
        <taxon>Burkholderiales</taxon>
        <taxon>Alcaligenaceae</taxon>
        <taxon>Castellaniella</taxon>
    </lineage>
</organism>
<dbReference type="EC" id="1.8.5.-" evidence="5"/>
<sequence length="321" mass="36056">MPRLKLPPIPPSEITPEPRWAARREWMLRAGKGALALGVGGLLAGRASWGQAARGVLAGAPNPRYRLDDALTTEEDVTGYNNFYEFGTGKSDPMRYAGRMQTRPWTVRIEGEVEKPVTLDIDDLLKLAPMEERIYRLRCVEAWSMVIPWSGYPLSALLARARPTSKAKYVQFISAVQPERMPGLGARIIDWPYREGLRMDEALHPLTLLVFGLYGKILPNQNGAPMRVVIPWKYGFKSGKSIVGIRLLENQPPTSWSEIAPHEYGFYANVNPTVPHPRWSQATERRIGSGFFAPRLETLMYNGYGDQVAGLYAGMDLRAHY</sequence>
<evidence type="ECO:0000259" key="6">
    <source>
        <dbReference type="Pfam" id="PF00174"/>
    </source>
</evidence>
<dbReference type="NCBIfam" id="NF003767">
    <property type="entry name" value="PRK05363.1"/>
    <property type="match status" value="1"/>
</dbReference>
<dbReference type="AlphaFoldDB" id="A0AB39DA67"/>
<proteinExistence type="inferred from homology"/>
<comment type="subunit">
    <text evidence="5">Heterodimer of a catalytic subunit (MsrP) and a heme-binding subunit (MsrQ).</text>
</comment>
<feature type="domain" description="Oxidoreductase molybdopterin-binding" evidence="6">
    <location>
        <begin position="101"/>
        <end position="256"/>
    </location>
</feature>
<evidence type="ECO:0000256" key="3">
    <source>
        <dbReference type="ARBA" id="ARBA00022729"/>
    </source>
</evidence>
<dbReference type="EMBL" id="BAAAEX010000010">
    <property type="protein sequence ID" value="GAA0780041.1"/>
    <property type="molecule type" value="Genomic_DNA"/>
</dbReference>
<keyword evidence="2 5" id="KW-0479">Metal-binding</keyword>
<accession>A0AB39DA67</accession>
<comment type="cofactor">
    <cofactor evidence="5">
        <name>Mo-molybdopterin</name>
        <dbReference type="ChEBI" id="CHEBI:71302"/>
    </cofactor>
    <text evidence="5">Binds 1 Mo-molybdopterin (Mo-MPT) cofactor per subunit.</text>
</comment>
<dbReference type="Pfam" id="PF00174">
    <property type="entry name" value="Oxidored_molyb"/>
    <property type="match status" value="1"/>
</dbReference>
<dbReference type="InterPro" id="IPR036374">
    <property type="entry name" value="OxRdtase_Mopterin-bd_sf"/>
</dbReference>
<evidence type="ECO:0000313" key="7">
    <source>
        <dbReference type="EMBL" id="GAA0780041.1"/>
    </source>
</evidence>
<comment type="function">
    <text evidence="5">Part of the MsrPQ system that repairs oxidized periplasmic proteins containing methionine sulfoxide residues (Met-O), using respiratory chain electrons. Thus protects these proteins from oxidative-stress damage caused by reactive species of oxygen and chlorine generated by the host defense mechanisms. MsrPQ is essential for the maintenance of envelope integrity under bleach stress, rescuing a wide series of structurally unrelated periplasmic proteins from methionine oxidation. The catalytic subunit MsrP is non-stereospecific, being able to reduce both (R-) and (S-) diastereoisomers of methionine sulfoxide.</text>
</comment>
<gene>
    <name evidence="5 8" type="primary">msrP</name>
    <name evidence="8" type="ORF">ABRZ09_06415</name>
    <name evidence="7" type="ORF">GCM10009108_19320</name>
</gene>
<feature type="binding site" evidence="5">
    <location>
        <position position="227"/>
    </location>
    <ligand>
        <name>Mo-molybdopterin</name>
        <dbReference type="ChEBI" id="CHEBI:71302"/>
    </ligand>
</feature>
<dbReference type="Proteomes" id="UP001500573">
    <property type="component" value="Unassembled WGS sequence"/>
</dbReference>
<dbReference type="HAMAP" id="MF_01206">
    <property type="entry name" value="MsrP"/>
    <property type="match status" value="1"/>
</dbReference>
<evidence type="ECO:0000256" key="5">
    <source>
        <dbReference type="HAMAP-Rule" id="MF_01206"/>
    </source>
</evidence>
<feature type="binding site" evidence="5">
    <location>
        <position position="139"/>
    </location>
    <ligand>
        <name>Mo-molybdopterin</name>
        <dbReference type="ChEBI" id="CHEBI:71302"/>
    </ligand>
    <ligandPart>
        <name>Mo</name>
        <dbReference type="ChEBI" id="CHEBI:28685"/>
    </ligandPart>
</feature>